<dbReference type="Proteomes" id="UP000564948">
    <property type="component" value="Unassembled WGS sequence"/>
</dbReference>
<feature type="non-terminal residue" evidence="2">
    <location>
        <position position="1"/>
    </location>
</feature>
<evidence type="ECO:0000313" key="2">
    <source>
        <dbReference type="EMBL" id="NXB20907.1"/>
    </source>
</evidence>
<evidence type="ECO:0000256" key="1">
    <source>
        <dbReference type="SAM" id="SignalP"/>
    </source>
</evidence>
<dbReference type="EMBL" id="VZTD01003602">
    <property type="protein sequence ID" value="NXB20907.1"/>
    <property type="molecule type" value="Genomic_DNA"/>
</dbReference>
<proteinExistence type="predicted"/>
<name>A0A7K8C1B8_9CORV</name>
<keyword evidence="1" id="KW-0732">Signal</keyword>
<organism evidence="2 3">
    <name type="scientific">Rhagologus leucostigma</name>
    <dbReference type="NCBI Taxonomy" id="156170"/>
    <lineage>
        <taxon>Eukaryota</taxon>
        <taxon>Metazoa</taxon>
        <taxon>Chordata</taxon>
        <taxon>Craniata</taxon>
        <taxon>Vertebrata</taxon>
        <taxon>Euteleostomi</taxon>
        <taxon>Archelosauria</taxon>
        <taxon>Archosauria</taxon>
        <taxon>Dinosauria</taxon>
        <taxon>Saurischia</taxon>
        <taxon>Theropoda</taxon>
        <taxon>Coelurosauria</taxon>
        <taxon>Aves</taxon>
        <taxon>Neognathae</taxon>
        <taxon>Neoaves</taxon>
        <taxon>Telluraves</taxon>
        <taxon>Australaves</taxon>
        <taxon>Passeriformes</taxon>
        <taxon>Corvoidea</taxon>
        <taxon>Pachycephalidae</taxon>
        <taxon>Rhagologus</taxon>
    </lineage>
</organism>
<comment type="caution">
    <text evidence="2">The sequence shown here is derived from an EMBL/GenBank/DDBJ whole genome shotgun (WGS) entry which is preliminary data.</text>
</comment>
<feature type="signal peptide" evidence="1">
    <location>
        <begin position="1"/>
        <end position="24"/>
    </location>
</feature>
<gene>
    <name evidence="2" type="primary">Prodh2</name>
    <name evidence="2" type="ORF">RHALEU_R15514</name>
</gene>
<reference evidence="2 3" key="1">
    <citation type="submission" date="2019-09" db="EMBL/GenBank/DDBJ databases">
        <title>Bird 10,000 Genomes (B10K) Project - Family phase.</title>
        <authorList>
            <person name="Zhang G."/>
        </authorList>
    </citation>
    <scope>NUCLEOTIDE SEQUENCE [LARGE SCALE GENOMIC DNA]</scope>
    <source>
        <strain evidence="2">B10K-DU-029-40</strain>
        <tissue evidence="2">Muscle</tissue>
    </source>
</reference>
<keyword evidence="3" id="KW-1185">Reference proteome</keyword>
<evidence type="ECO:0000313" key="3">
    <source>
        <dbReference type="Proteomes" id="UP000564948"/>
    </source>
</evidence>
<protein>
    <submittedName>
        <fullName evidence="2">HYPDH dehydrogenase</fullName>
    </submittedName>
</protein>
<sequence length="54" mass="5932">RRVLGPHLWRALLSVSLWGQFAVGRSPAAVQSLSQRLRARGLRPMLALPIEGEG</sequence>
<feature type="chain" id="PRO_5029627377" evidence="1">
    <location>
        <begin position="25"/>
        <end position="54"/>
    </location>
</feature>
<feature type="non-terminal residue" evidence="2">
    <location>
        <position position="54"/>
    </location>
</feature>
<accession>A0A7K8C1B8</accession>
<dbReference type="AlphaFoldDB" id="A0A7K8C1B8"/>